<dbReference type="RefSeq" id="WP_200315386.1">
    <property type="nucleotide sequence ID" value="NZ_JAENJH010000001.1"/>
</dbReference>
<proteinExistence type="predicted"/>
<comment type="caution">
    <text evidence="1">The sequence shown here is derived from an EMBL/GenBank/DDBJ whole genome shotgun (WGS) entry which is preliminary data.</text>
</comment>
<name>A0A934V4P7_9PSEU</name>
<accession>A0A934V4P7</accession>
<evidence type="ECO:0000313" key="1">
    <source>
        <dbReference type="EMBL" id="MBK1783808.1"/>
    </source>
</evidence>
<organism evidence="1 2">
    <name type="scientific">Prauserella cavernicola</name>
    <dbReference type="NCBI Taxonomy" id="2800127"/>
    <lineage>
        <taxon>Bacteria</taxon>
        <taxon>Bacillati</taxon>
        <taxon>Actinomycetota</taxon>
        <taxon>Actinomycetes</taxon>
        <taxon>Pseudonocardiales</taxon>
        <taxon>Pseudonocardiaceae</taxon>
        <taxon>Prauserella</taxon>
    </lineage>
</organism>
<reference evidence="1" key="1">
    <citation type="submission" date="2020-12" db="EMBL/GenBank/DDBJ databases">
        <title>Prauserella sp. ASG 168, a novel actinomycete isolated from cave rock.</title>
        <authorList>
            <person name="Suriyachadkun C."/>
        </authorList>
    </citation>
    <scope>NUCLEOTIDE SEQUENCE</scope>
    <source>
        <strain evidence="1">ASG 168</strain>
    </source>
</reference>
<dbReference type="EMBL" id="JAENJH010000001">
    <property type="protein sequence ID" value="MBK1783808.1"/>
    <property type="molecule type" value="Genomic_DNA"/>
</dbReference>
<evidence type="ECO:0000313" key="2">
    <source>
        <dbReference type="Proteomes" id="UP000635245"/>
    </source>
</evidence>
<dbReference type="Proteomes" id="UP000635245">
    <property type="component" value="Unassembled WGS sequence"/>
</dbReference>
<keyword evidence="2" id="KW-1185">Reference proteome</keyword>
<protein>
    <submittedName>
        <fullName evidence="1">Uncharacterized protein</fullName>
    </submittedName>
</protein>
<sequence length="194" mass="20641">MAEATVVDSRATEQVCDGPVCVTAIHENELARRSGPGERALRLLATLPGAPSRIAEVDHAVSPDEVPPRAGDTVLVDLMTPSLRSATEPDDVTRSLLAGAGTPSCYPAWEETTDAALHERAARTVMAGWFTGEPTPLRGHSVSDVDLRPVLERSWAALRALPDEEQRSRVIAVREAGLTCRGDQLEILTGGTTG</sequence>
<gene>
    <name evidence="1" type="ORF">JHE00_05655</name>
</gene>
<dbReference type="AlphaFoldDB" id="A0A934V4P7"/>